<organism evidence="4 5">
    <name type="scientific">Heterotrigona itama</name>
    <dbReference type="NCBI Taxonomy" id="395501"/>
    <lineage>
        <taxon>Eukaryota</taxon>
        <taxon>Metazoa</taxon>
        <taxon>Ecdysozoa</taxon>
        <taxon>Arthropoda</taxon>
        <taxon>Hexapoda</taxon>
        <taxon>Insecta</taxon>
        <taxon>Pterygota</taxon>
        <taxon>Neoptera</taxon>
        <taxon>Endopterygota</taxon>
        <taxon>Hymenoptera</taxon>
        <taxon>Apocrita</taxon>
        <taxon>Aculeata</taxon>
        <taxon>Apoidea</taxon>
        <taxon>Anthophila</taxon>
        <taxon>Apidae</taxon>
        <taxon>Heterotrigona</taxon>
    </lineage>
</organism>
<dbReference type="InterPro" id="IPR001680">
    <property type="entry name" value="WD40_rpt"/>
</dbReference>
<dbReference type="SUPFAM" id="SSF50978">
    <property type="entry name" value="WD40 repeat-like"/>
    <property type="match status" value="1"/>
</dbReference>
<dbReference type="Proteomes" id="UP000752696">
    <property type="component" value="Unassembled WGS sequence"/>
</dbReference>
<evidence type="ECO:0000256" key="1">
    <source>
        <dbReference type="ARBA" id="ARBA00022574"/>
    </source>
</evidence>
<evidence type="ECO:0000313" key="4">
    <source>
        <dbReference type="EMBL" id="CAD1475986.1"/>
    </source>
</evidence>
<dbReference type="PROSITE" id="PS50294">
    <property type="entry name" value="WD_REPEATS_REGION"/>
    <property type="match status" value="1"/>
</dbReference>
<evidence type="ECO:0000256" key="2">
    <source>
        <dbReference type="ARBA" id="ARBA00022737"/>
    </source>
</evidence>
<dbReference type="Pfam" id="PF00400">
    <property type="entry name" value="WD40"/>
    <property type="match status" value="1"/>
</dbReference>
<dbReference type="InterPro" id="IPR036322">
    <property type="entry name" value="WD40_repeat_dom_sf"/>
</dbReference>
<accession>A0A6V7HAT6</accession>
<dbReference type="InterPro" id="IPR019775">
    <property type="entry name" value="WD40_repeat_CS"/>
</dbReference>
<proteinExistence type="predicted"/>
<dbReference type="PROSITE" id="PS50082">
    <property type="entry name" value="WD_REPEATS_2"/>
    <property type="match status" value="1"/>
</dbReference>
<protein>
    <submittedName>
        <fullName evidence="4">Uncharacterized protein</fullName>
    </submittedName>
</protein>
<dbReference type="OrthoDB" id="7668193at2759"/>
<reference evidence="4" key="1">
    <citation type="submission" date="2020-07" db="EMBL/GenBank/DDBJ databases">
        <authorList>
            <person name="Nazaruddin N."/>
        </authorList>
    </citation>
    <scope>NUCLEOTIDE SEQUENCE</scope>
</reference>
<evidence type="ECO:0000256" key="3">
    <source>
        <dbReference type="PROSITE-ProRule" id="PRU00221"/>
    </source>
</evidence>
<evidence type="ECO:0000313" key="5">
    <source>
        <dbReference type="Proteomes" id="UP000752696"/>
    </source>
</evidence>
<keyword evidence="1 3" id="KW-0853">WD repeat</keyword>
<sequence>MAMLPPDPKYLFRGDMGCVNCILFQITPNVEHLYAGTTKGNIHIWDLNTNRELYQIISEEDSCLNLQSLNSNTLFVQHKCGLIKMYKKTETQWTAFNSINIDFYHYCRFQVFSENEIFVPLKESAVGILSLNTFNTELKLNSHNSKNLGEVMTIKPLKNEKLVLVAYEAGELILWDVRQNKILSSLTVETCPMTLDFDTTLSKGAIAGPSNNIQIFSLSVNHLLHNKNKITVTNPGISVITIRPDTKIMATGGWDSRIRIYTWKTLKPLAVLCQHKDTVQDIIYSTERIKAYSNKMIMATAAKDGYIALWDIYN</sequence>
<dbReference type="EMBL" id="CAJDYZ010008936">
    <property type="protein sequence ID" value="CAD1475986.1"/>
    <property type="molecule type" value="Genomic_DNA"/>
</dbReference>
<keyword evidence="5" id="KW-1185">Reference proteome</keyword>
<dbReference type="AlphaFoldDB" id="A0A6V7HAT6"/>
<dbReference type="InterPro" id="IPR015943">
    <property type="entry name" value="WD40/YVTN_repeat-like_dom_sf"/>
</dbReference>
<feature type="repeat" description="WD" evidence="3">
    <location>
        <begin position="298"/>
        <end position="314"/>
    </location>
</feature>
<dbReference type="PANTHER" id="PTHR19854:SF1">
    <property type="entry name" value="GUANINE NUCLEOTIDE-BINDING PROTEIN SUBUNIT BETA-LIKE PROTEIN 1"/>
    <property type="match status" value="1"/>
</dbReference>
<name>A0A6V7HAT6_9HYME</name>
<dbReference type="SMART" id="SM00320">
    <property type="entry name" value="WD40"/>
    <property type="match status" value="4"/>
</dbReference>
<dbReference type="PANTHER" id="PTHR19854">
    <property type="entry name" value="TRANSDUCIN BETA-LIKE 3"/>
    <property type="match status" value="1"/>
</dbReference>
<gene>
    <name evidence="4" type="ORF">MHI_LOCUS611533</name>
</gene>
<dbReference type="Gene3D" id="2.130.10.10">
    <property type="entry name" value="YVTN repeat-like/Quinoprotein amine dehydrogenase"/>
    <property type="match status" value="2"/>
</dbReference>
<keyword evidence="2" id="KW-0677">Repeat</keyword>
<dbReference type="PROSITE" id="PS00678">
    <property type="entry name" value="WD_REPEATS_1"/>
    <property type="match status" value="1"/>
</dbReference>
<comment type="caution">
    <text evidence="4">The sequence shown here is derived from an EMBL/GenBank/DDBJ whole genome shotgun (WGS) entry which is preliminary data.</text>
</comment>